<keyword evidence="1" id="KW-0732">Signal</keyword>
<dbReference type="STRING" id="1656094.BFC18_09120"/>
<keyword evidence="3" id="KW-1185">Reference proteome</keyword>
<dbReference type="AlphaFoldDB" id="A0A1E7ZCQ3"/>
<comment type="caution">
    <text evidence="2">The sequence shown here is derived from an EMBL/GenBank/DDBJ whole genome shotgun (WGS) entry which is preliminary data.</text>
</comment>
<dbReference type="EMBL" id="MDHN01000015">
    <property type="protein sequence ID" value="OFC71305.1"/>
    <property type="molecule type" value="Genomic_DNA"/>
</dbReference>
<dbReference type="Proteomes" id="UP000175691">
    <property type="component" value="Unassembled WGS sequence"/>
</dbReference>
<feature type="chain" id="PRO_5009209771" evidence="1">
    <location>
        <begin position="18"/>
        <end position="113"/>
    </location>
</feature>
<sequence length="113" mass="12721">MQFVSAFLLFLVLAAAANSGHRFTGNTSTNYAPFEHYGGLVLSRTDLLPSRQTLPKASRVSFEGNGTEWTEQNYPQPAVHWHLRGIVSESVYSVLFTPAFRWFRPLLRAPPQP</sequence>
<name>A0A1E7ZCQ3_9ALTE</name>
<accession>A0A1E7ZCQ3</accession>
<proteinExistence type="predicted"/>
<reference evidence="2 3" key="1">
    <citation type="submission" date="2016-08" db="EMBL/GenBank/DDBJ databases">
        <authorList>
            <person name="Seilhamer J.J."/>
        </authorList>
    </citation>
    <scope>NUCLEOTIDE SEQUENCE [LARGE SCALE GENOMIC DNA]</scope>
    <source>
        <strain evidence="2 3">KCTC 42603</strain>
    </source>
</reference>
<feature type="signal peptide" evidence="1">
    <location>
        <begin position="1"/>
        <end position="17"/>
    </location>
</feature>
<organism evidence="2 3">
    <name type="scientific">Alteromonas confluentis</name>
    <dbReference type="NCBI Taxonomy" id="1656094"/>
    <lineage>
        <taxon>Bacteria</taxon>
        <taxon>Pseudomonadati</taxon>
        <taxon>Pseudomonadota</taxon>
        <taxon>Gammaproteobacteria</taxon>
        <taxon>Alteromonadales</taxon>
        <taxon>Alteromonadaceae</taxon>
        <taxon>Alteromonas/Salinimonas group</taxon>
        <taxon>Alteromonas</taxon>
    </lineage>
</organism>
<evidence type="ECO:0000313" key="2">
    <source>
        <dbReference type="EMBL" id="OFC71305.1"/>
    </source>
</evidence>
<protein>
    <submittedName>
        <fullName evidence="2">Uncharacterized protein</fullName>
    </submittedName>
</protein>
<evidence type="ECO:0000256" key="1">
    <source>
        <dbReference type="SAM" id="SignalP"/>
    </source>
</evidence>
<gene>
    <name evidence="2" type="ORF">BFC18_09120</name>
</gene>
<evidence type="ECO:0000313" key="3">
    <source>
        <dbReference type="Proteomes" id="UP000175691"/>
    </source>
</evidence>
<dbReference type="RefSeq" id="WP_070124970.1">
    <property type="nucleotide sequence ID" value="NZ_MDHN01000015.1"/>
</dbReference>